<feature type="domain" description="CUB" evidence="4">
    <location>
        <begin position="26"/>
        <end position="137"/>
    </location>
</feature>
<dbReference type="InterPro" id="IPR000859">
    <property type="entry name" value="CUB_dom"/>
</dbReference>
<evidence type="ECO:0000256" key="2">
    <source>
        <dbReference type="ARBA" id="ARBA00023157"/>
    </source>
</evidence>
<dbReference type="KEGG" id="ovi:T265_13424"/>
<sequence>MLEMYEASTHVLVKSNYLYFSHKATCGQEFKTELGSFQWKGSPTGPHSCNWRIDSPFQKPILLRFTTLKINSEGNECETNYVSVNDVNGDTQKNLGKWCGTKPEDLWILSTGPSLLIQLQTEGSNADDHLDATFISPTCQYDYNQTCTYIKSPPDEFWWKYPLRCLWRIRVPDDYQMRLQFQSFFVMGKDSDCYSDGLGIFEGTAGALTHIGQFCGIHNPPPIASHIKELTLFLNTDSKCMAKSFLANCAS</sequence>
<dbReference type="OrthoDB" id="10009301at2759"/>
<feature type="non-terminal residue" evidence="5">
    <location>
        <position position="251"/>
    </location>
</feature>
<evidence type="ECO:0000313" key="6">
    <source>
        <dbReference type="Proteomes" id="UP000054324"/>
    </source>
</evidence>
<dbReference type="RefSeq" id="XP_009167073.1">
    <property type="nucleotide sequence ID" value="XM_009168809.1"/>
</dbReference>
<reference evidence="5 6" key="1">
    <citation type="submission" date="2013-11" db="EMBL/GenBank/DDBJ databases">
        <title>Opisthorchis viverrini - life in the bile duct.</title>
        <authorList>
            <person name="Young N.D."/>
            <person name="Nagarajan N."/>
            <person name="Lin S.J."/>
            <person name="Korhonen P.K."/>
            <person name="Jex A.R."/>
            <person name="Hall R.S."/>
            <person name="Safavi-Hemami H."/>
            <person name="Kaewkong W."/>
            <person name="Bertrand D."/>
            <person name="Gao S."/>
            <person name="Seet Q."/>
            <person name="Wongkham S."/>
            <person name="Teh B.T."/>
            <person name="Wongkham C."/>
            <person name="Intapan P.M."/>
            <person name="Maleewong W."/>
            <person name="Yang X."/>
            <person name="Hu M."/>
            <person name="Wang Z."/>
            <person name="Hofmann A."/>
            <person name="Sternberg P.W."/>
            <person name="Tan P."/>
            <person name="Wang J."/>
            <person name="Gasser R.B."/>
        </authorList>
    </citation>
    <scope>NUCLEOTIDE SEQUENCE [LARGE SCALE GENOMIC DNA]</scope>
</reference>
<protein>
    <recommendedName>
        <fullName evidence="4">CUB domain-containing protein</fullName>
    </recommendedName>
</protein>
<accession>A0A074ZTS8</accession>
<organism evidence="5 6">
    <name type="scientific">Opisthorchis viverrini</name>
    <name type="common">Southeast Asian liver fluke</name>
    <dbReference type="NCBI Taxonomy" id="6198"/>
    <lineage>
        <taxon>Eukaryota</taxon>
        <taxon>Metazoa</taxon>
        <taxon>Spiralia</taxon>
        <taxon>Lophotrochozoa</taxon>
        <taxon>Platyhelminthes</taxon>
        <taxon>Trematoda</taxon>
        <taxon>Digenea</taxon>
        <taxon>Opisthorchiida</taxon>
        <taxon>Opisthorchiata</taxon>
        <taxon>Opisthorchiidae</taxon>
        <taxon>Opisthorchis</taxon>
    </lineage>
</organism>
<keyword evidence="2" id="KW-1015">Disulfide bond</keyword>
<dbReference type="STRING" id="6198.A0A074ZTS8"/>
<dbReference type="GeneID" id="20327591"/>
<dbReference type="PANTHER" id="PTHR24251">
    <property type="entry name" value="OVOCHYMASE-RELATED"/>
    <property type="match status" value="1"/>
</dbReference>
<dbReference type="SMART" id="SM00042">
    <property type="entry name" value="CUB"/>
    <property type="match status" value="2"/>
</dbReference>
<dbReference type="InterPro" id="IPR035914">
    <property type="entry name" value="Sperma_CUB_dom_sf"/>
</dbReference>
<dbReference type="SUPFAM" id="SSF49854">
    <property type="entry name" value="Spermadhesin, CUB domain"/>
    <property type="match status" value="2"/>
</dbReference>
<dbReference type="CDD" id="cd00041">
    <property type="entry name" value="CUB"/>
    <property type="match status" value="2"/>
</dbReference>
<dbReference type="PROSITE" id="PS01180">
    <property type="entry name" value="CUB"/>
    <property type="match status" value="2"/>
</dbReference>
<gene>
    <name evidence="5" type="ORF">T265_13424</name>
</gene>
<evidence type="ECO:0000256" key="1">
    <source>
        <dbReference type="ARBA" id="ARBA00022737"/>
    </source>
</evidence>
<dbReference type="CTD" id="20327591"/>
<evidence type="ECO:0000256" key="3">
    <source>
        <dbReference type="PROSITE-ProRule" id="PRU00059"/>
    </source>
</evidence>
<feature type="domain" description="CUB" evidence="4">
    <location>
        <begin position="139"/>
        <end position="251"/>
    </location>
</feature>
<name>A0A074ZTS8_OPIVI</name>
<dbReference type="EMBL" id="KL596683">
    <property type="protein sequence ID" value="KER29202.1"/>
    <property type="molecule type" value="Genomic_DNA"/>
</dbReference>
<evidence type="ECO:0000259" key="4">
    <source>
        <dbReference type="PROSITE" id="PS01180"/>
    </source>
</evidence>
<dbReference type="Proteomes" id="UP000054324">
    <property type="component" value="Unassembled WGS sequence"/>
</dbReference>
<keyword evidence="1" id="KW-0677">Repeat</keyword>
<dbReference type="Gene3D" id="2.60.120.290">
    <property type="entry name" value="Spermadhesin, CUB domain"/>
    <property type="match status" value="2"/>
</dbReference>
<dbReference type="AlphaFoldDB" id="A0A074ZTS8"/>
<keyword evidence="6" id="KW-1185">Reference proteome</keyword>
<evidence type="ECO:0000313" key="5">
    <source>
        <dbReference type="EMBL" id="KER29202.1"/>
    </source>
</evidence>
<dbReference type="Pfam" id="PF00431">
    <property type="entry name" value="CUB"/>
    <property type="match status" value="2"/>
</dbReference>
<proteinExistence type="predicted"/>
<comment type="caution">
    <text evidence="3">Lacks conserved residue(s) required for the propagation of feature annotation.</text>
</comment>